<dbReference type="PANTHER" id="PTHR47504:SF5">
    <property type="entry name" value="RIGHT ORIGIN-BINDING PROTEIN"/>
    <property type="match status" value="1"/>
</dbReference>
<keyword evidence="1" id="KW-0805">Transcription regulation</keyword>
<protein>
    <submittedName>
        <fullName evidence="5">AraC family transcriptional regulator</fullName>
    </submittedName>
</protein>
<dbReference type="Pfam" id="PF12833">
    <property type="entry name" value="HTH_18"/>
    <property type="match status" value="1"/>
</dbReference>
<evidence type="ECO:0000313" key="6">
    <source>
        <dbReference type="Proteomes" id="UP001600943"/>
    </source>
</evidence>
<keyword evidence="2" id="KW-0238">DNA-binding</keyword>
<dbReference type="SUPFAM" id="SSF55136">
    <property type="entry name" value="Probable bacterial effector-binding domain"/>
    <property type="match status" value="1"/>
</dbReference>
<dbReference type="Gene3D" id="3.20.80.10">
    <property type="entry name" value="Regulatory factor, effector binding domain"/>
    <property type="match status" value="1"/>
</dbReference>
<comment type="caution">
    <text evidence="5">The sequence shown here is derived from an EMBL/GenBank/DDBJ whole genome shotgun (WGS) entry which is preliminary data.</text>
</comment>
<dbReference type="PRINTS" id="PR00032">
    <property type="entry name" value="HTHARAC"/>
</dbReference>
<dbReference type="Proteomes" id="UP001600943">
    <property type="component" value="Unassembled WGS sequence"/>
</dbReference>
<keyword evidence="6" id="KW-1185">Reference proteome</keyword>
<dbReference type="SMART" id="SM00342">
    <property type="entry name" value="HTH_ARAC"/>
    <property type="match status" value="1"/>
</dbReference>
<feature type="domain" description="HTH araC/xylS-type" evidence="4">
    <location>
        <begin position="8"/>
        <end position="109"/>
    </location>
</feature>
<dbReference type="RefSeq" id="WP_289070795.1">
    <property type="nucleotide sequence ID" value="NZ_BAABYW010000001.1"/>
</dbReference>
<accession>A0ABQ0B7U8</accession>
<dbReference type="PANTHER" id="PTHR47504">
    <property type="entry name" value="RIGHT ORIGIN-BINDING PROTEIN"/>
    <property type="match status" value="1"/>
</dbReference>
<dbReference type="InterPro" id="IPR029441">
    <property type="entry name" value="Cass2"/>
</dbReference>
<dbReference type="Pfam" id="PF14526">
    <property type="entry name" value="Cass2"/>
    <property type="match status" value="1"/>
</dbReference>
<gene>
    <name evidence="5" type="ORF">K040078D81_16390</name>
</gene>
<dbReference type="InterPro" id="IPR018060">
    <property type="entry name" value="HTH_AraC"/>
</dbReference>
<dbReference type="PROSITE" id="PS01124">
    <property type="entry name" value="HTH_ARAC_FAMILY_2"/>
    <property type="match status" value="1"/>
</dbReference>
<reference evidence="5 6" key="1">
    <citation type="submission" date="2024-04" db="EMBL/GenBank/DDBJ databases">
        <title>Defined microbial consortia suppress multidrug-resistant proinflammatory Enterobacteriaceae via ecological control.</title>
        <authorList>
            <person name="Furuichi M."/>
            <person name="Kawaguchi T."/>
            <person name="Pust M."/>
            <person name="Yasuma K."/>
            <person name="Plichta D."/>
            <person name="Hasegawa N."/>
            <person name="Ohya T."/>
            <person name="Bhattarai S."/>
            <person name="Sasajima S."/>
            <person name="Aoto Y."/>
            <person name="Tuganbaev T."/>
            <person name="Yaginuma M."/>
            <person name="Ueda M."/>
            <person name="Okahashi N."/>
            <person name="Amafuji K."/>
            <person name="Kiridooshi Y."/>
            <person name="Sugita K."/>
            <person name="Strazar M."/>
            <person name="Skelly A."/>
            <person name="Suda W."/>
            <person name="Hattori M."/>
            <person name="Nakamoto N."/>
            <person name="Caballero S."/>
            <person name="Norman J."/>
            <person name="Olle B."/>
            <person name="Tanoue T."/>
            <person name="Arita M."/>
            <person name="Bucci V."/>
            <person name="Atarashi K."/>
            <person name="Xavier R."/>
            <person name="Honda K."/>
        </authorList>
    </citation>
    <scope>NUCLEOTIDE SEQUENCE [LARGE SCALE GENOMIC DNA]</scope>
    <source>
        <strain evidence="6">k04-0078-D8-1</strain>
    </source>
</reference>
<dbReference type="InterPro" id="IPR020449">
    <property type="entry name" value="Tscrpt_reg_AraC-type_HTH"/>
</dbReference>
<name>A0ABQ0B7U8_9FIRM</name>
<keyword evidence="3" id="KW-0804">Transcription</keyword>
<dbReference type="InterPro" id="IPR050959">
    <property type="entry name" value="MarA-like"/>
</dbReference>
<dbReference type="SMART" id="SM00871">
    <property type="entry name" value="AraC_E_bind"/>
    <property type="match status" value="1"/>
</dbReference>
<evidence type="ECO:0000256" key="3">
    <source>
        <dbReference type="ARBA" id="ARBA00023163"/>
    </source>
</evidence>
<evidence type="ECO:0000259" key="4">
    <source>
        <dbReference type="PROSITE" id="PS01124"/>
    </source>
</evidence>
<dbReference type="Gene3D" id="1.10.10.60">
    <property type="entry name" value="Homeodomain-like"/>
    <property type="match status" value="2"/>
</dbReference>
<evidence type="ECO:0000313" key="5">
    <source>
        <dbReference type="EMBL" id="GAA6407522.1"/>
    </source>
</evidence>
<dbReference type="SUPFAM" id="SSF46689">
    <property type="entry name" value="Homeodomain-like"/>
    <property type="match status" value="1"/>
</dbReference>
<dbReference type="InterPro" id="IPR009057">
    <property type="entry name" value="Homeodomain-like_sf"/>
</dbReference>
<evidence type="ECO:0000256" key="2">
    <source>
        <dbReference type="ARBA" id="ARBA00023125"/>
    </source>
</evidence>
<dbReference type="EMBL" id="BAABYW010000001">
    <property type="protein sequence ID" value="GAA6407522.1"/>
    <property type="molecule type" value="Genomic_DNA"/>
</dbReference>
<dbReference type="InterPro" id="IPR011256">
    <property type="entry name" value="Reg_factor_effector_dom_sf"/>
</dbReference>
<evidence type="ECO:0000256" key="1">
    <source>
        <dbReference type="ARBA" id="ARBA00023015"/>
    </source>
</evidence>
<organism evidence="5 6">
    <name type="scientific">Blautia hominis</name>
    <dbReference type="NCBI Taxonomy" id="2025493"/>
    <lineage>
        <taxon>Bacteria</taxon>
        <taxon>Bacillati</taxon>
        <taxon>Bacillota</taxon>
        <taxon>Clostridia</taxon>
        <taxon>Lachnospirales</taxon>
        <taxon>Lachnospiraceae</taxon>
        <taxon>Blautia</taxon>
    </lineage>
</organism>
<proteinExistence type="predicted"/>
<sequence>MEWNERLQRIIDYVENHLQRKQEPIDQREISVMAGCSFDFFQKVFSYMNGIGFSEYVRFRKLTLAGYDLKSTDKRVVDISYQYGYDSPTSFTKAFQQFHGMTPKEARNGNVRLRVVPKMQIFEKQRYAWKLEQKPGFRLIGKSVWCADGQKYSKIPEFWSDCQNSGVFSRLISLGTGDPGGLFGLCRYGDSPAGEIEYSVMAAADGPLPEGYREIRIPEAAWAVFDCRGAVPQAIQSGWKFLQEEWLVRYPFEHADCPELEWYSIGNSYDKDYLSQIWIPVIDGHKEKNR</sequence>
<dbReference type="InterPro" id="IPR010499">
    <property type="entry name" value="AraC_E-bd"/>
</dbReference>